<reference evidence="1 2" key="1">
    <citation type="submission" date="2019-03" db="EMBL/GenBank/DDBJ databases">
        <title>The genome sequence of a newly discovered highly antifungal drug resistant Aspergillus species, Aspergillus tanneri NIH 1004.</title>
        <authorList>
            <person name="Mounaud S."/>
            <person name="Singh I."/>
            <person name="Joardar V."/>
            <person name="Pakala S."/>
            <person name="Pakala S."/>
            <person name="Venepally P."/>
            <person name="Hoover J."/>
            <person name="Nierman W."/>
            <person name="Chung J."/>
            <person name="Losada L."/>
        </authorList>
    </citation>
    <scope>NUCLEOTIDE SEQUENCE [LARGE SCALE GENOMIC DNA]</scope>
    <source>
        <strain evidence="1 2">NIH1004</strain>
    </source>
</reference>
<protein>
    <submittedName>
        <fullName evidence="1">Uncharacterized protein</fullName>
    </submittedName>
</protein>
<dbReference type="AlphaFoldDB" id="A0A4S3IY10"/>
<comment type="caution">
    <text evidence="1">The sequence shown here is derived from an EMBL/GenBank/DDBJ whole genome shotgun (WGS) entry which is preliminary data.</text>
</comment>
<organism evidence="1 2">
    <name type="scientific">Aspergillus tanneri</name>
    <dbReference type="NCBI Taxonomy" id="1220188"/>
    <lineage>
        <taxon>Eukaryota</taxon>
        <taxon>Fungi</taxon>
        <taxon>Dikarya</taxon>
        <taxon>Ascomycota</taxon>
        <taxon>Pezizomycotina</taxon>
        <taxon>Eurotiomycetes</taxon>
        <taxon>Eurotiomycetidae</taxon>
        <taxon>Eurotiales</taxon>
        <taxon>Aspergillaceae</taxon>
        <taxon>Aspergillus</taxon>
        <taxon>Aspergillus subgen. Circumdati</taxon>
    </lineage>
</organism>
<sequence>MCTDVHTRGIFAGRDRFLQALHIDEIVCAELPNPADDPELYELVKTHMIHNPCGPGFNAKAPC</sequence>
<evidence type="ECO:0000313" key="1">
    <source>
        <dbReference type="EMBL" id="THC87259.1"/>
    </source>
</evidence>
<dbReference type="EMBL" id="SOSA01001334">
    <property type="protein sequence ID" value="THC87259.1"/>
    <property type="molecule type" value="Genomic_DNA"/>
</dbReference>
<keyword evidence="2" id="KW-1185">Reference proteome</keyword>
<dbReference type="STRING" id="1220188.A0A4S3IY10"/>
<dbReference type="VEuPathDB" id="FungiDB:EYZ11_013296"/>
<accession>A0A4S3IY10</accession>
<gene>
    <name evidence="1" type="ORF">EYZ11_013296</name>
</gene>
<dbReference type="Proteomes" id="UP000308092">
    <property type="component" value="Unassembled WGS sequence"/>
</dbReference>
<name>A0A4S3IY10_9EURO</name>
<proteinExistence type="predicted"/>
<evidence type="ECO:0000313" key="2">
    <source>
        <dbReference type="Proteomes" id="UP000308092"/>
    </source>
</evidence>